<dbReference type="EMBL" id="CP022515">
    <property type="protein sequence ID" value="ASO03946.1"/>
    <property type="molecule type" value="Genomic_DNA"/>
</dbReference>
<keyword evidence="1" id="KW-0812">Transmembrane</keyword>
<evidence type="ECO:0000256" key="1">
    <source>
        <dbReference type="SAM" id="Phobius"/>
    </source>
</evidence>
<dbReference type="AlphaFoldDB" id="A0A221US67"/>
<keyword evidence="1" id="KW-0472">Membrane</keyword>
<dbReference type="Pfam" id="PF20503">
    <property type="entry name" value="DUF6730"/>
    <property type="match status" value="1"/>
</dbReference>
<sequence>MGYKKLDEVMELLHDELDGFNKALAKLRELTSNVENIKIMPDTSGIEHLLKEHLNAEEYKSSRIRGALEKIEKELSKAKVTPKLQLWVQYAIWTFFLLVIGYLGFQGSQMEVHKERAFLRGKQTAISELKGYFDQYPKHYLTYRNWLKEKDNVPNRK</sequence>
<organism evidence="2 3">
    <name type="scientific">Arenibacter algicola</name>
    <dbReference type="NCBI Taxonomy" id="616991"/>
    <lineage>
        <taxon>Bacteria</taxon>
        <taxon>Pseudomonadati</taxon>
        <taxon>Bacteroidota</taxon>
        <taxon>Flavobacteriia</taxon>
        <taxon>Flavobacteriales</taxon>
        <taxon>Flavobacteriaceae</taxon>
        <taxon>Arenibacter</taxon>
    </lineage>
</organism>
<accession>A0A221US67</accession>
<keyword evidence="1" id="KW-1133">Transmembrane helix</keyword>
<gene>
    <name evidence="2" type="ORF">AREALGSMS7_00451</name>
</gene>
<dbReference type="Proteomes" id="UP000204551">
    <property type="component" value="Chromosome"/>
</dbReference>
<dbReference type="KEGG" id="aalg:AREALGSMS7_00451"/>
<proteinExistence type="predicted"/>
<evidence type="ECO:0000313" key="3">
    <source>
        <dbReference type="Proteomes" id="UP000204551"/>
    </source>
</evidence>
<reference evidence="2 3" key="1">
    <citation type="submission" date="2017-07" db="EMBL/GenBank/DDBJ databases">
        <title>Genome Sequence of Arenibacter algicola Strain SMS7 Isolated from a culture of the Diatom Skeletonema marinoi.</title>
        <authorList>
            <person name="Topel M."/>
            <person name="Pinder M.I.M."/>
            <person name="Johansson O.N."/>
            <person name="Kourtchenko O."/>
            <person name="Godhe A."/>
            <person name="Clarke A.K."/>
        </authorList>
    </citation>
    <scope>NUCLEOTIDE SEQUENCE [LARGE SCALE GENOMIC DNA]</scope>
    <source>
        <strain evidence="2 3">SMS7</strain>
    </source>
</reference>
<name>A0A221US67_9FLAO</name>
<evidence type="ECO:0000313" key="2">
    <source>
        <dbReference type="EMBL" id="ASO03946.1"/>
    </source>
</evidence>
<dbReference type="InterPro" id="IPR046617">
    <property type="entry name" value="DUF6730"/>
</dbReference>
<protein>
    <submittedName>
        <fullName evidence="2">Uncharacterized protein</fullName>
    </submittedName>
</protein>
<dbReference type="RefSeq" id="WP_093977075.1">
    <property type="nucleotide sequence ID" value="NZ_CP022515.1"/>
</dbReference>
<feature type="transmembrane region" description="Helical" evidence="1">
    <location>
        <begin position="87"/>
        <end position="105"/>
    </location>
</feature>